<dbReference type="AlphaFoldDB" id="A0A0H5CXI1"/>
<evidence type="ECO:0008006" key="4">
    <source>
        <dbReference type="Google" id="ProtNLM"/>
    </source>
</evidence>
<evidence type="ECO:0000313" key="2">
    <source>
        <dbReference type="EMBL" id="CRL09318.1"/>
    </source>
</evidence>
<dbReference type="Pfam" id="PF09550">
    <property type="entry name" value="Phage_TAC_6"/>
    <property type="match status" value="1"/>
</dbReference>
<dbReference type="RefSeq" id="WP_050672294.1">
    <property type="nucleotide sequence ID" value="NZ_CVRL01000002.1"/>
</dbReference>
<feature type="compositionally biased region" description="Basic and acidic residues" evidence="1">
    <location>
        <begin position="67"/>
        <end position="84"/>
    </location>
</feature>
<dbReference type="Proteomes" id="UP000043764">
    <property type="component" value="Unassembled WGS sequence"/>
</dbReference>
<dbReference type="STRING" id="481446.NIT7645_01521"/>
<sequence>MKDARDAPALDWRALMRAGLCHLRLPPAVFWALTPAELRLMLGQDSGDRPLARDGLQALMRAFPDAAHTDDDPDRDTTPRKEPETWPTAT</sequence>
<dbReference type="EMBL" id="CVRL01000002">
    <property type="protein sequence ID" value="CRL09318.1"/>
    <property type="molecule type" value="Genomic_DNA"/>
</dbReference>
<keyword evidence="3" id="KW-1185">Reference proteome</keyword>
<organism evidence="2 3">
    <name type="scientific">Phaeobacter italicus</name>
    <dbReference type="NCBI Taxonomy" id="481446"/>
    <lineage>
        <taxon>Bacteria</taxon>
        <taxon>Pseudomonadati</taxon>
        <taxon>Pseudomonadota</taxon>
        <taxon>Alphaproteobacteria</taxon>
        <taxon>Rhodobacterales</taxon>
        <taxon>Roseobacteraceae</taxon>
        <taxon>Phaeobacter</taxon>
    </lineage>
</organism>
<feature type="region of interest" description="Disordered" evidence="1">
    <location>
        <begin position="46"/>
        <end position="90"/>
    </location>
</feature>
<gene>
    <name evidence="2" type="ORF">NIT7321_00147</name>
</gene>
<name>A0A0H5CXI1_9RHOB</name>
<dbReference type="InterPro" id="IPR019056">
    <property type="entry name" value="Phage_TAC_6"/>
</dbReference>
<evidence type="ECO:0000256" key="1">
    <source>
        <dbReference type="SAM" id="MobiDB-lite"/>
    </source>
</evidence>
<dbReference type="NCBIfam" id="TIGR02216">
    <property type="entry name" value="phage_TIGR02216"/>
    <property type="match status" value="1"/>
</dbReference>
<protein>
    <recommendedName>
        <fullName evidence="4">Phage tail assembly chaperone</fullName>
    </recommendedName>
</protein>
<accession>A0A0H5CXI1</accession>
<proteinExistence type="predicted"/>
<evidence type="ECO:0000313" key="3">
    <source>
        <dbReference type="Proteomes" id="UP000043764"/>
    </source>
</evidence>
<reference evidence="3" key="1">
    <citation type="submission" date="2015-05" db="EMBL/GenBank/DDBJ databases">
        <authorList>
            <person name="Rodrigo-Torres Lidia"/>
            <person name="Arahal R.David."/>
        </authorList>
    </citation>
    <scope>NUCLEOTIDE SEQUENCE [LARGE SCALE GENOMIC DNA]</scope>
    <source>
        <strain evidence="3">CECT 7321</strain>
    </source>
</reference>
<dbReference type="InterPro" id="IPR011739">
    <property type="entry name" value="GTA_rcc01693"/>
</dbReference>